<dbReference type="EMBL" id="JAPQKP010000006">
    <property type="protein sequence ID" value="KAJ5185797.1"/>
    <property type="molecule type" value="Genomic_DNA"/>
</dbReference>
<reference evidence="1" key="1">
    <citation type="submission" date="2022-11" db="EMBL/GenBank/DDBJ databases">
        <authorList>
            <person name="Petersen C."/>
        </authorList>
    </citation>
    <scope>NUCLEOTIDE SEQUENCE</scope>
    <source>
        <strain evidence="1">IBT 16849</strain>
    </source>
</reference>
<accession>A0A9W9M3B4</accession>
<dbReference type="AlphaFoldDB" id="A0A9W9M3B4"/>
<sequence length="216" mass="23252">MTTTTESYCVATAGCSPTGSTKTITKTTSEEIHPMTVTAVDVFATAEPDSVLKSIASSISSRQKADFATEWATKTTSSDSRPAPTGMSNSGYIVITYYNGGSQNSGEWDVWNHYQFPMPEGFYLGCPEVTSIAPIVVITDGAYNGMQDGMPFKIFGSKCTYKDTSGDIEGNFVAIGKKTGELRCDKYRNADCIKSIGGGTCAKGYQTWSELVTCEW</sequence>
<evidence type="ECO:0000313" key="1">
    <source>
        <dbReference type="EMBL" id="KAJ5185797.1"/>
    </source>
</evidence>
<gene>
    <name evidence="1" type="ORF">N7472_010637</name>
</gene>
<comment type="caution">
    <text evidence="1">The sequence shown here is derived from an EMBL/GenBank/DDBJ whole genome shotgun (WGS) entry which is preliminary data.</text>
</comment>
<proteinExistence type="predicted"/>
<evidence type="ECO:0000313" key="2">
    <source>
        <dbReference type="Proteomes" id="UP001150879"/>
    </source>
</evidence>
<keyword evidence="2" id="KW-1185">Reference proteome</keyword>
<name>A0A9W9M3B4_9EURO</name>
<organism evidence="1 2">
    <name type="scientific">Penicillium cf. griseofulvum</name>
    <dbReference type="NCBI Taxonomy" id="2972120"/>
    <lineage>
        <taxon>Eukaryota</taxon>
        <taxon>Fungi</taxon>
        <taxon>Dikarya</taxon>
        <taxon>Ascomycota</taxon>
        <taxon>Pezizomycotina</taxon>
        <taxon>Eurotiomycetes</taxon>
        <taxon>Eurotiomycetidae</taxon>
        <taxon>Eurotiales</taxon>
        <taxon>Aspergillaceae</taxon>
        <taxon>Penicillium</taxon>
    </lineage>
</organism>
<dbReference type="Proteomes" id="UP001150879">
    <property type="component" value="Unassembled WGS sequence"/>
</dbReference>
<reference evidence="1" key="2">
    <citation type="journal article" date="2023" name="IMA Fungus">
        <title>Comparative genomic study of the Penicillium genus elucidates a diverse pangenome and 15 lateral gene transfer events.</title>
        <authorList>
            <person name="Petersen C."/>
            <person name="Sorensen T."/>
            <person name="Nielsen M.R."/>
            <person name="Sondergaard T.E."/>
            <person name="Sorensen J.L."/>
            <person name="Fitzpatrick D.A."/>
            <person name="Frisvad J.C."/>
            <person name="Nielsen K.L."/>
        </authorList>
    </citation>
    <scope>NUCLEOTIDE SEQUENCE</scope>
    <source>
        <strain evidence="1">IBT 16849</strain>
    </source>
</reference>
<protein>
    <submittedName>
        <fullName evidence="1">Uncharacterized protein</fullName>
    </submittedName>
</protein>